<dbReference type="Pfam" id="PF12833">
    <property type="entry name" value="HTH_18"/>
    <property type="match status" value="1"/>
</dbReference>
<dbReference type="SMART" id="SM00342">
    <property type="entry name" value="HTH_ARAC"/>
    <property type="match status" value="1"/>
</dbReference>
<evidence type="ECO:0000259" key="4">
    <source>
        <dbReference type="PROSITE" id="PS01124"/>
    </source>
</evidence>
<dbReference type="GO" id="GO:0005829">
    <property type="term" value="C:cytosol"/>
    <property type="evidence" value="ECO:0007669"/>
    <property type="project" value="TreeGrafter"/>
</dbReference>
<keyword evidence="2" id="KW-0238">DNA-binding</keyword>
<proteinExistence type="predicted"/>
<name>A0A1X9N808_9GAMM</name>
<dbReference type="PROSITE" id="PS51833">
    <property type="entry name" value="HDOD"/>
    <property type="match status" value="1"/>
</dbReference>
<dbReference type="PANTHER" id="PTHR47894">
    <property type="entry name" value="HTH-TYPE TRANSCRIPTIONAL REGULATOR GADX"/>
    <property type="match status" value="1"/>
</dbReference>
<dbReference type="Proteomes" id="UP000193450">
    <property type="component" value="Chromosome"/>
</dbReference>
<accession>A0A1X9N808</accession>
<evidence type="ECO:0000256" key="3">
    <source>
        <dbReference type="ARBA" id="ARBA00023163"/>
    </source>
</evidence>
<keyword evidence="3" id="KW-0804">Transcription</keyword>
<keyword evidence="7" id="KW-1185">Reference proteome</keyword>
<dbReference type="Gene3D" id="1.10.10.60">
    <property type="entry name" value="Homeodomain-like"/>
    <property type="match status" value="1"/>
</dbReference>
<organism evidence="6 7">
    <name type="scientific">Oceanicoccus sagamiensis</name>
    <dbReference type="NCBI Taxonomy" id="716816"/>
    <lineage>
        <taxon>Bacteria</taxon>
        <taxon>Pseudomonadati</taxon>
        <taxon>Pseudomonadota</taxon>
        <taxon>Gammaproteobacteria</taxon>
        <taxon>Cellvibrionales</taxon>
        <taxon>Spongiibacteraceae</taxon>
        <taxon>Oceanicoccus</taxon>
    </lineage>
</organism>
<protein>
    <recommendedName>
        <fullName evidence="8">HDOD domain-containing protein</fullName>
    </recommendedName>
</protein>
<evidence type="ECO:0008006" key="8">
    <source>
        <dbReference type="Google" id="ProtNLM"/>
    </source>
</evidence>
<reference evidence="6 7" key="1">
    <citation type="submission" date="2016-11" db="EMBL/GenBank/DDBJ databases">
        <title>Trade-off between light-utilization and light-protection in marine flavobacteria.</title>
        <authorList>
            <person name="Kumagai Y."/>
        </authorList>
    </citation>
    <scope>NUCLEOTIDE SEQUENCE [LARGE SCALE GENOMIC DNA]</scope>
    <source>
        <strain evidence="6 7">NBRC 107125</strain>
    </source>
</reference>
<dbReference type="GO" id="GO:0000976">
    <property type="term" value="F:transcription cis-regulatory region binding"/>
    <property type="evidence" value="ECO:0007669"/>
    <property type="project" value="TreeGrafter"/>
</dbReference>
<dbReference type="AlphaFoldDB" id="A0A1X9N808"/>
<dbReference type="InterPro" id="IPR013976">
    <property type="entry name" value="HDOD"/>
</dbReference>
<dbReference type="STRING" id="716816.BST96_08750"/>
<dbReference type="SUPFAM" id="SSF46689">
    <property type="entry name" value="Homeodomain-like"/>
    <property type="match status" value="1"/>
</dbReference>
<dbReference type="PANTHER" id="PTHR47894:SF1">
    <property type="entry name" value="HTH-TYPE TRANSCRIPTIONAL REGULATOR VQSM"/>
    <property type="match status" value="1"/>
</dbReference>
<dbReference type="InterPro" id="IPR009057">
    <property type="entry name" value="Homeodomain-like_sf"/>
</dbReference>
<dbReference type="Gene3D" id="1.10.3210.10">
    <property type="entry name" value="Hypothetical protein af1432"/>
    <property type="match status" value="1"/>
</dbReference>
<evidence type="ECO:0000313" key="6">
    <source>
        <dbReference type="EMBL" id="ARN74200.1"/>
    </source>
</evidence>
<dbReference type="Pfam" id="PF12625">
    <property type="entry name" value="Arabinose_bd"/>
    <property type="match status" value="1"/>
</dbReference>
<dbReference type="InterPro" id="IPR018060">
    <property type="entry name" value="HTH_AraC"/>
</dbReference>
<feature type="domain" description="HDOD" evidence="5">
    <location>
        <begin position="356"/>
        <end position="554"/>
    </location>
</feature>
<dbReference type="EMBL" id="CP019343">
    <property type="protein sequence ID" value="ARN74200.1"/>
    <property type="molecule type" value="Genomic_DNA"/>
</dbReference>
<dbReference type="InterPro" id="IPR032687">
    <property type="entry name" value="AraC-type_N"/>
</dbReference>
<feature type="domain" description="HTH araC/xylS-type" evidence="4">
    <location>
        <begin position="238"/>
        <end position="339"/>
    </location>
</feature>
<dbReference type="Pfam" id="PF08668">
    <property type="entry name" value="HDOD"/>
    <property type="match status" value="1"/>
</dbReference>
<sequence>MSSADIASNRSAQILRPVYELFADQPDLIAQLQEKHHLPPSERIAEESERLAVGQMVSLLKDLSQERGYADIGLSIGANLPVGCYGSLSFLMISSATVRDMLDSFCYYYPVISQGLHQPRWSQAGNEFFLELYPPSDDESIPVVRADILLAGAINLIRHSTQGLFEPTRVAVYGDGGDYAERYIDSAHTPNIEFNSKTVRIYGAVELLDRPLPSANSSLCKVFRKELDIVLRALNAEQTIIDQIQLMLAKSENLGKVSLGSIAEALHLGERTLARQLAEYDISFRDLLANYKSTRAIRLLAEGKTVEQVSYYLGFSERAAFDRAFKKWQGVTASRFQDDYQQSGVQEIDILDNEQLPILPMAANQILKLINENNFEMEELGLVVEKDPALTAKLLALANSAMYGVIKIGSIKEAIVRVFGADTLRNLALAMLANECFDTSRCQAFSLKKYWINALATGQLASELAKASDCANPSDAYLLGLLHNIGTLLLVQRRPQDMAEVLQQTDLELASLAEICAAEKQVMGVDACSSGAMLAAFWNLPRYLSVSIRVLTDADYKGESKELVQLIAATEYTVRVLSEGGELLHQAHEKICAATGLDTDTVKKVLHDFQGNVEKIEASAEGLV</sequence>
<keyword evidence="1" id="KW-0805">Transcription regulation</keyword>
<dbReference type="OrthoDB" id="9770715at2"/>
<gene>
    <name evidence="6" type="ORF">BST96_08750</name>
</gene>
<evidence type="ECO:0000256" key="2">
    <source>
        <dbReference type="ARBA" id="ARBA00023125"/>
    </source>
</evidence>
<dbReference type="KEGG" id="osg:BST96_08750"/>
<dbReference type="GO" id="GO:0003700">
    <property type="term" value="F:DNA-binding transcription factor activity"/>
    <property type="evidence" value="ECO:0007669"/>
    <property type="project" value="InterPro"/>
</dbReference>
<dbReference type="RefSeq" id="WP_085758335.1">
    <property type="nucleotide sequence ID" value="NZ_CP019343.1"/>
</dbReference>
<evidence type="ECO:0000256" key="1">
    <source>
        <dbReference type="ARBA" id="ARBA00023015"/>
    </source>
</evidence>
<evidence type="ECO:0000313" key="7">
    <source>
        <dbReference type="Proteomes" id="UP000193450"/>
    </source>
</evidence>
<dbReference type="PROSITE" id="PS01124">
    <property type="entry name" value="HTH_ARAC_FAMILY_2"/>
    <property type="match status" value="1"/>
</dbReference>
<evidence type="ECO:0000259" key="5">
    <source>
        <dbReference type="PROSITE" id="PS51833"/>
    </source>
</evidence>
<dbReference type="SUPFAM" id="SSF109604">
    <property type="entry name" value="HD-domain/PDEase-like"/>
    <property type="match status" value="1"/>
</dbReference>